<dbReference type="Gene3D" id="1.10.510.10">
    <property type="entry name" value="Transferase(Phosphotransferase) domain 1"/>
    <property type="match status" value="1"/>
</dbReference>
<proteinExistence type="predicted"/>
<dbReference type="GO" id="GO:0043235">
    <property type="term" value="C:receptor complex"/>
    <property type="evidence" value="ECO:0007669"/>
    <property type="project" value="TreeGrafter"/>
</dbReference>
<dbReference type="GO" id="GO:0007169">
    <property type="term" value="P:cell surface receptor protein tyrosine kinase signaling pathway"/>
    <property type="evidence" value="ECO:0007669"/>
    <property type="project" value="TreeGrafter"/>
</dbReference>
<organism evidence="5">
    <name type="scientific">Rodentolepis nana</name>
    <name type="common">Dwarf tapeworm</name>
    <name type="synonym">Hymenolepis nana</name>
    <dbReference type="NCBI Taxonomy" id="102285"/>
    <lineage>
        <taxon>Eukaryota</taxon>
        <taxon>Metazoa</taxon>
        <taxon>Spiralia</taxon>
        <taxon>Lophotrochozoa</taxon>
        <taxon>Platyhelminthes</taxon>
        <taxon>Cestoda</taxon>
        <taxon>Eucestoda</taxon>
        <taxon>Cyclophyllidea</taxon>
        <taxon>Hymenolepididae</taxon>
        <taxon>Rodentolepis</taxon>
    </lineage>
</organism>
<reference evidence="5" key="1">
    <citation type="submission" date="2017-02" db="UniProtKB">
        <authorList>
            <consortium name="WormBaseParasite"/>
        </authorList>
    </citation>
    <scope>IDENTIFICATION</scope>
</reference>
<gene>
    <name evidence="3" type="ORF">HNAJ_LOCUS2922</name>
</gene>
<accession>A0A0R3T785</accession>
<evidence type="ECO:0000313" key="4">
    <source>
        <dbReference type="Proteomes" id="UP000278807"/>
    </source>
</evidence>
<dbReference type="PANTHER" id="PTHR24416:SF611">
    <property type="entry name" value="TYROSINE-PROTEIN KINASE TRANSMEMBRANE RECEPTOR ROR"/>
    <property type="match status" value="1"/>
</dbReference>
<dbReference type="Proteomes" id="UP000278807">
    <property type="component" value="Unassembled WGS sequence"/>
</dbReference>
<evidence type="ECO:0000313" key="5">
    <source>
        <dbReference type="WBParaSite" id="HNAJ_0000292301-mRNA-1"/>
    </source>
</evidence>
<feature type="region of interest" description="Disordered" evidence="1">
    <location>
        <begin position="82"/>
        <end position="104"/>
    </location>
</feature>
<evidence type="ECO:0000256" key="1">
    <source>
        <dbReference type="SAM" id="MobiDB-lite"/>
    </source>
</evidence>
<feature type="domain" description="Serine-threonine/tyrosine-protein kinase catalytic" evidence="2">
    <location>
        <begin position="1"/>
        <end position="66"/>
    </location>
</feature>
<evidence type="ECO:0000313" key="3">
    <source>
        <dbReference type="EMBL" id="VDN98781.1"/>
    </source>
</evidence>
<dbReference type="AlphaFoldDB" id="A0A0R3T785"/>
<name>A0A0R3T785_RODNA</name>
<dbReference type="SUPFAM" id="SSF56112">
    <property type="entry name" value="Protein kinase-like (PK-like)"/>
    <property type="match status" value="1"/>
</dbReference>
<sequence>MLWELYSFGRLPYPRLMTNQVLAHLEAGERMEAPQDCPRFIYSLMLETWSAEPSRRPSFEAILARLQSSLSREDLEYAAAFQQHSTGDTSGSSAYDIIFDDKVA</sequence>
<feature type="compositionally biased region" description="Polar residues" evidence="1">
    <location>
        <begin position="82"/>
        <end position="93"/>
    </location>
</feature>
<dbReference type="Pfam" id="PF07714">
    <property type="entry name" value="PK_Tyr_Ser-Thr"/>
    <property type="match status" value="1"/>
</dbReference>
<dbReference type="PANTHER" id="PTHR24416">
    <property type="entry name" value="TYROSINE-PROTEIN KINASE RECEPTOR"/>
    <property type="match status" value="1"/>
</dbReference>
<reference evidence="3 4" key="2">
    <citation type="submission" date="2018-11" db="EMBL/GenBank/DDBJ databases">
        <authorList>
            <consortium name="Pathogen Informatics"/>
        </authorList>
    </citation>
    <scope>NUCLEOTIDE SEQUENCE [LARGE SCALE GENOMIC DNA]</scope>
</reference>
<keyword evidence="4" id="KW-1185">Reference proteome</keyword>
<dbReference type="InterPro" id="IPR001245">
    <property type="entry name" value="Ser-Thr/Tyr_kinase_cat_dom"/>
</dbReference>
<dbReference type="GO" id="GO:0005886">
    <property type="term" value="C:plasma membrane"/>
    <property type="evidence" value="ECO:0007669"/>
    <property type="project" value="TreeGrafter"/>
</dbReference>
<dbReference type="OrthoDB" id="346907at2759"/>
<dbReference type="STRING" id="102285.A0A0R3T785"/>
<evidence type="ECO:0000259" key="2">
    <source>
        <dbReference type="Pfam" id="PF07714"/>
    </source>
</evidence>
<dbReference type="InterPro" id="IPR050122">
    <property type="entry name" value="RTK"/>
</dbReference>
<dbReference type="EMBL" id="UZAE01001574">
    <property type="protein sequence ID" value="VDN98781.1"/>
    <property type="molecule type" value="Genomic_DNA"/>
</dbReference>
<protein>
    <submittedName>
        <fullName evidence="5">PK_Tyr_Ser-Thr domain-containing protein</fullName>
    </submittedName>
</protein>
<dbReference type="InterPro" id="IPR011009">
    <property type="entry name" value="Kinase-like_dom_sf"/>
</dbReference>
<dbReference type="GO" id="GO:0004714">
    <property type="term" value="F:transmembrane receptor protein tyrosine kinase activity"/>
    <property type="evidence" value="ECO:0007669"/>
    <property type="project" value="TreeGrafter"/>
</dbReference>
<dbReference type="WBParaSite" id="HNAJ_0000292301-mRNA-1">
    <property type="protein sequence ID" value="HNAJ_0000292301-mRNA-1"/>
    <property type="gene ID" value="HNAJ_0000292301"/>
</dbReference>